<reference evidence="2 3" key="1">
    <citation type="submission" date="2023-10" db="EMBL/GenBank/DDBJ databases">
        <title>Hymenobacter endophyticus sp. nov., an isolate from the leaf tissues of wheat.</title>
        <authorList>
            <person name="Dai Y."/>
        </authorList>
    </citation>
    <scope>NUCLEOTIDE SEQUENCE [LARGE SCALE GENOMIC DNA]</scope>
    <source>
        <strain evidence="2 3">ZK17L-C2</strain>
    </source>
</reference>
<keyword evidence="1" id="KW-0732">Signal</keyword>
<proteinExistence type="predicted"/>
<dbReference type="Proteomes" id="UP001250698">
    <property type="component" value="Unassembled WGS sequence"/>
</dbReference>
<dbReference type="RefSeq" id="WP_315997683.1">
    <property type="nucleotide sequence ID" value="NZ_JAWDJT010000003.1"/>
</dbReference>
<evidence type="ECO:0000256" key="1">
    <source>
        <dbReference type="SAM" id="SignalP"/>
    </source>
</evidence>
<dbReference type="EMBL" id="JAWDJT010000003">
    <property type="protein sequence ID" value="MDU0370202.1"/>
    <property type="molecule type" value="Genomic_DNA"/>
</dbReference>
<evidence type="ECO:0000313" key="3">
    <source>
        <dbReference type="Proteomes" id="UP001250698"/>
    </source>
</evidence>
<sequence>MVRWLFVSLLLSIAPAALLAQALVLEGQVRNARTGEPVPFATLGVVGRNIGTVADEQGQYTLRFPGTPTDTLIITSVGFLRTAVAPAALLAGQRAFVLTPQEQALPDVVVERKPVHPALLGRNKPTGDVLWTAGSSGKETVDDEWGWELGTVLTPKRPAYLDAFHVYLATNTYQQLRFRLNLYTLEQGRPGRALLSQDVQLTCTDKQRGWVNVDLSSYGIKLEAQPVVATIQWLQSEKTEPWDKYFSIPVTRQNKHQMVERENSQAIWTISAMQPSLYFSVLEEVEKK</sequence>
<accession>A0ABU3TFP7</accession>
<dbReference type="Pfam" id="PF13715">
    <property type="entry name" value="CarbopepD_reg_2"/>
    <property type="match status" value="1"/>
</dbReference>
<evidence type="ECO:0000313" key="2">
    <source>
        <dbReference type="EMBL" id="MDU0370202.1"/>
    </source>
</evidence>
<feature type="signal peptide" evidence="1">
    <location>
        <begin position="1"/>
        <end position="19"/>
    </location>
</feature>
<name>A0ABU3TFP7_9BACT</name>
<dbReference type="SUPFAM" id="SSF49464">
    <property type="entry name" value="Carboxypeptidase regulatory domain-like"/>
    <property type="match status" value="1"/>
</dbReference>
<protein>
    <submittedName>
        <fullName evidence="2">Carboxypeptidase-like regulatory domain-containing protein</fullName>
    </submittedName>
</protein>
<gene>
    <name evidence="2" type="ORF">ROI90_07345</name>
</gene>
<keyword evidence="3" id="KW-1185">Reference proteome</keyword>
<feature type="chain" id="PRO_5046118305" evidence="1">
    <location>
        <begin position="20"/>
        <end position="288"/>
    </location>
</feature>
<comment type="caution">
    <text evidence="2">The sequence shown here is derived from an EMBL/GenBank/DDBJ whole genome shotgun (WGS) entry which is preliminary data.</text>
</comment>
<organism evidence="2 3">
    <name type="scientific">Hymenobacter endophyticus</name>
    <dbReference type="NCBI Taxonomy" id="3076335"/>
    <lineage>
        <taxon>Bacteria</taxon>
        <taxon>Pseudomonadati</taxon>
        <taxon>Bacteroidota</taxon>
        <taxon>Cytophagia</taxon>
        <taxon>Cytophagales</taxon>
        <taxon>Hymenobacteraceae</taxon>
        <taxon>Hymenobacter</taxon>
    </lineage>
</organism>
<dbReference type="InterPro" id="IPR008969">
    <property type="entry name" value="CarboxyPept-like_regulatory"/>
</dbReference>